<organism evidence="2 3">
    <name type="scientific">Cyclocybe aegerita</name>
    <name type="common">Black poplar mushroom</name>
    <name type="synonym">Agrocybe aegerita</name>
    <dbReference type="NCBI Taxonomy" id="1973307"/>
    <lineage>
        <taxon>Eukaryota</taxon>
        <taxon>Fungi</taxon>
        <taxon>Dikarya</taxon>
        <taxon>Basidiomycota</taxon>
        <taxon>Agaricomycotina</taxon>
        <taxon>Agaricomycetes</taxon>
        <taxon>Agaricomycetidae</taxon>
        <taxon>Agaricales</taxon>
        <taxon>Agaricineae</taxon>
        <taxon>Bolbitiaceae</taxon>
        <taxon>Cyclocybe</taxon>
    </lineage>
</organism>
<dbReference type="OrthoDB" id="3232130at2759"/>
<evidence type="ECO:0000256" key="1">
    <source>
        <dbReference type="SAM" id="Phobius"/>
    </source>
</evidence>
<keyword evidence="1" id="KW-0812">Transmembrane</keyword>
<proteinExistence type="predicted"/>
<evidence type="ECO:0000313" key="3">
    <source>
        <dbReference type="Proteomes" id="UP000467700"/>
    </source>
</evidence>
<keyword evidence="1" id="KW-0472">Membrane</keyword>
<accession>A0A8S0WLD2</accession>
<gene>
    <name evidence="2" type="ORF">AAE3_LOCUS2490</name>
</gene>
<dbReference type="AlphaFoldDB" id="A0A8S0WLD2"/>
<evidence type="ECO:0000313" key="2">
    <source>
        <dbReference type="EMBL" id="CAA7260212.1"/>
    </source>
</evidence>
<feature type="transmembrane region" description="Helical" evidence="1">
    <location>
        <begin position="30"/>
        <end position="51"/>
    </location>
</feature>
<comment type="caution">
    <text evidence="2">The sequence shown here is derived from an EMBL/GenBank/DDBJ whole genome shotgun (WGS) entry which is preliminary data.</text>
</comment>
<dbReference type="EMBL" id="CACVBS010000028">
    <property type="protein sequence ID" value="CAA7260212.1"/>
    <property type="molecule type" value="Genomic_DNA"/>
</dbReference>
<name>A0A8S0WLD2_CYCAE</name>
<sequence>MKQTPTHSPSARDQAPQALPLITPPRRYPAIIHAVVFSAVLAPIVLLPYLGARRKIGALHRTLGRLEKEITKLRCELKLTASAHEATSAEFRRLQDLARGTATELGEARKKAAKREAEQLVVDKAMQSDIQKLLTDTQHSRTQAASLRALGTSLADIAAFMEEVELDFGMGVRRRDQRGIERLRLLALRMQSLSQLDREECGKEGRESS</sequence>
<protein>
    <submittedName>
        <fullName evidence="2">Uncharacterized protein</fullName>
    </submittedName>
</protein>
<keyword evidence="1" id="KW-1133">Transmembrane helix</keyword>
<reference evidence="2 3" key="1">
    <citation type="submission" date="2020-01" db="EMBL/GenBank/DDBJ databases">
        <authorList>
            <person name="Gupta K D."/>
        </authorList>
    </citation>
    <scope>NUCLEOTIDE SEQUENCE [LARGE SCALE GENOMIC DNA]</scope>
</reference>
<dbReference type="Proteomes" id="UP000467700">
    <property type="component" value="Unassembled WGS sequence"/>
</dbReference>
<keyword evidence="3" id="KW-1185">Reference proteome</keyword>